<evidence type="ECO:0000256" key="1">
    <source>
        <dbReference type="SAM" id="SignalP"/>
    </source>
</evidence>
<dbReference type="STRING" id="377629.TERTU_4443"/>
<dbReference type="RefSeq" id="WP_015817962.1">
    <property type="nucleotide sequence ID" value="NC_012997.1"/>
</dbReference>
<organism evidence="2 3">
    <name type="scientific">Teredinibacter turnerae (strain ATCC 39867 / T7901)</name>
    <dbReference type="NCBI Taxonomy" id="377629"/>
    <lineage>
        <taxon>Bacteria</taxon>
        <taxon>Pseudomonadati</taxon>
        <taxon>Pseudomonadota</taxon>
        <taxon>Gammaproteobacteria</taxon>
        <taxon>Cellvibrionales</taxon>
        <taxon>Cellvibrionaceae</taxon>
        <taxon>Teredinibacter</taxon>
    </lineage>
</organism>
<accession>C5BJ41</accession>
<protein>
    <recommendedName>
        <fullName evidence="4">Lipoprotein</fullName>
    </recommendedName>
</protein>
<dbReference type="HOGENOM" id="CLU_2157148_0_0_6"/>
<feature type="signal peptide" evidence="1">
    <location>
        <begin position="1"/>
        <end position="20"/>
    </location>
</feature>
<keyword evidence="1" id="KW-0732">Signal</keyword>
<proteinExistence type="predicted"/>
<name>C5BJ41_TERTT</name>
<evidence type="ECO:0000313" key="3">
    <source>
        <dbReference type="Proteomes" id="UP000009080"/>
    </source>
</evidence>
<dbReference type="EMBL" id="CP001614">
    <property type="protein sequence ID" value="ACR11851.1"/>
    <property type="molecule type" value="Genomic_DNA"/>
</dbReference>
<dbReference type="OrthoDB" id="7065066at2"/>
<evidence type="ECO:0000313" key="2">
    <source>
        <dbReference type="EMBL" id="ACR11851.1"/>
    </source>
</evidence>
<keyword evidence="3" id="KW-1185">Reference proteome</keyword>
<feature type="chain" id="PRO_5002948622" description="Lipoprotein" evidence="1">
    <location>
        <begin position="21"/>
        <end position="111"/>
    </location>
</feature>
<dbReference type="AlphaFoldDB" id="C5BJ41"/>
<dbReference type="Proteomes" id="UP000009080">
    <property type="component" value="Chromosome"/>
</dbReference>
<dbReference type="KEGG" id="ttu:TERTU_4443"/>
<sequence length="111" mass="12410">MKIKCLMVSIIVLIASEANAGVWSGDTEIRQIYPHSKNNTDGSIYYRFNELVDSSNCANKSLIALKKSNNLSSEIYALMLMAFASNKKVRYYVEGCDAHGYPELHHAYVNG</sequence>
<evidence type="ECO:0008006" key="4">
    <source>
        <dbReference type="Google" id="ProtNLM"/>
    </source>
</evidence>
<gene>
    <name evidence="2" type="ordered locus">TERTU_4443</name>
</gene>
<reference evidence="2 3" key="1">
    <citation type="journal article" date="2009" name="PLoS ONE">
        <title>The complete genome of Teredinibacter turnerae T7901: an intracellular endosymbiont of marine wood-boring bivalves (shipworms).</title>
        <authorList>
            <person name="Yang J.C."/>
            <person name="Madupu R."/>
            <person name="Durkin A.S."/>
            <person name="Ekborg N.A."/>
            <person name="Pedamallu C.S."/>
            <person name="Hostetler J.B."/>
            <person name="Radune D."/>
            <person name="Toms B.S."/>
            <person name="Henrissat B."/>
            <person name="Coutinho P.M."/>
            <person name="Schwarz S."/>
            <person name="Field L."/>
            <person name="Trindade-Silva A.E."/>
            <person name="Soares C.A.G."/>
            <person name="Elshahawi S."/>
            <person name="Hanora A."/>
            <person name="Schmidt E.W."/>
            <person name="Haygood M.G."/>
            <person name="Posfai J."/>
            <person name="Benner J."/>
            <person name="Madinger C."/>
            <person name="Nove J."/>
            <person name="Anton B."/>
            <person name="Chaudhary K."/>
            <person name="Foster J."/>
            <person name="Holman A."/>
            <person name="Kumar S."/>
            <person name="Lessard P.A."/>
            <person name="Luyten Y.A."/>
            <person name="Slatko B."/>
            <person name="Wood N."/>
            <person name="Wu B."/>
            <person name="Teplitski M."/>
            <person name="Mougous J.D."/>
            <person name="Ward N."/>
            <person name="Eisen J.A."/>
            <person name="Badger J.H."/>
            <person name="Distel D.L."/>
        </authorList>
    </citation>
    <scope>NUCLEOTIDE SEQUENCE [LARGE SCALE GENOMIC DNA]</scope>
    <source>
        <strain evidence="3">ATCC 39867 / T7901</strain>
    </source>
</reference>